<organism evidence="1 2">
    <name type="scientific">Stylosanthes scabra</name>
    <dbReference type="NCBI Taxonomy" id="79078"/>
    <lineage>
        <taxon>Eukaryota</taxon>
        <taxon>Viridiplantae</taxon>
        <taxon>Streptophyta</taxon>
        <taxon>Embryophyta</taxon>
        <taxon>Tracheophyta</taxon>
        <taxon>Spermatophyta</taxon>
        <taxon>Magnoliopsida</taxon>
        <taxon>eudicotyledons</taxon>
        <taxon>Gunneridae</taxon>
        <taxon>Pentapetalae</taxon>
        <taxon>rosids</taxon>
        <taxon>fabids</taxon>
        <taxon>Fabales</taxon>
        <taxon>Fabaceae</taxon>
        <taxon>Papilionoideae</taxon>
        <taxon>50 kb inversion clade</taxon>
        <taxon>dalbergioids sensu lato</taxon>
        <taxon>Dalbergieae</taxon>
        <taxon>Pterocarpus clade</taxon>
        <taxon>Stylosanthes</taxon>
    </lineage>
</organism>
<name>A0ABU6ULR2_9FABA</name>
<evidence type="ECO:0000313" key="2">
    <source>
        <dbReference type="Proteomes" id="UP001341840"/>
    </source>
</evidence>
<comment type="caution">
    <text evidence="1">The sequence shown here is derived from an EMBL/GenBank/DDBJ whole genome shotgun (WGS) entry which is preliminary data.</text>
</comment>
<keyword evidence="2" id="KW-1185">Reference proteome</keyword>
<accession>A0ABU6ULR2</accession>
<evidence type="ECO:0000313" key="1">
    <source>
        <dbReference type="EMBL" id="MED6161515.1"/>
    </source>
</evidence>
<dbReference type="EMBL" id="JASCZI010121386">
    <property type="protein sequence ID" value="MED6161515.1"/>
    <property type="molecule type" value="Genomic_DNA"/>
</dbReference>
<proteinExistence type="predicted"/>
<evidence type="ECO:0008006" key="3">
    <source>
        <dbReference type="Google" id="ProtNLM"/>
    </source>
</evidence>
<protein>
    <recommendedName>
        <fullName evidence="3">Reverse transcriptase domain-containing protein</fullName>
    </recommendedName>
</protein>
<reference evidence="1 2" key="1">
    <citation type="journal article" date="2023" name="Plants (Basel)">
        <title>Bridging the Gap: Combining Genomics and Transcriptomics Approaches to Understand Stylosanthes scabra, an Orphan Legume from the Brazilian Caatinga.</title>
        <authorList>
            <person name="Ferreira-Neto J.R.C."/>
            <person name="da Silva M.D."/>
            <person name="Binneck E."/>
            <person name="de Melo N.F."/>
            <person name="da Silva R.H."/>
            <person name="de Melo A.L.T.M."/>
            <person name="Pandolfi V."/>
            <person name="Bustamante F.O."/>
            <person name="Brasileiro-Vidal A.C."/>
            <person name="Benko-Iseppon A.M."/>
        </authorList>
    </citation>
    <scope>NUCLEOTIDE SEQUENCE [LARGE SCALE GENOMIC DNA]</scope>
    <source>
        <tissue evidence="1">Leaves</tissue>
    </source>
</reference>
<dbReference type="Proteomes" id="UP001341840">
    <property type="component" value="Unassembled WGS sequence"/>
</dbReference>
<gene>
    <name evidence="1" type="ORF">PIB30_061464</name>
</gene>
<dbReference type="PANTHER" id="PTHR33067:SF9">
    <property type="entry name" value="RNA-DIRECTED DNA POLYMERASE"/>
    <property type="match status" value="1"/>
</dbReference>
<dbReference type="PANTHER" id="PTHR33067">
    <property type="entry name" value="RNA-DIRECTED DNA POLYMERASE-RELATED"/>
    <property type="match status" value="1"/>
</dbReference>
<sequence>MGDDATPSIILGRPFLEIGRALIEVQKGELTVRVHDEQMVINVFKAVQYPREEDAEKCMRIDFINMQVKKVQEEDTMLKLQEKYEERYDVLSKTNPKSILQKTKNAPLKDKPTVKQKPLHTTLPNAFLGTVKNLPVIISYLLNAMQHEIRKLWDPVNTRKQGLGVVSGESPRLGPLTPRRWCWRLGVVCHDAAPLSCCLVTPRRCTGRLGVGAEVLGWARA</sequence>